<accession>A0ABM8NNP0</accession>
<dbReference type="Gene3D" id="2.40.160.10">
    <property type="entry name" value="Porin"/>
    <property type="match status" value="1"/>
</dbReference>
<evidence type="ECO:0000313" key="13">
    <source>
        <dbReference type="EMBL" id="CAD6535320.1"/>
    </source>
</evidence>
<protein>
    <submittedName>
        <fullName evidence="13">Outer membrane porin protein</fullName>
    </submittedName>
</protein>
<dbReference type="InterPro" id="IPR033900">
    <property type="entry name" value="Gram_neg_porin_domain"/>
</dbReference>
<evidence type="ECO:0000313" key="14">
    <source>
        <dbReference type="Proteomes" id="UP000598032"/>
    </source>
</evidence>
<evidence type="ECO:0000256" key="6">
    <source>
        <dbReference type="ARBA" id="ARBA00022729"/>
    </source>
</evidence>
<evidence type="ECO:0000256" key="2">
    <source>
        <dbReference type="ARBA" id="ARBA00011233"/>
    </source>
</evidence>
<dbReference type="PANTHER" id="PTHR34501:SF9">
    <property type="entry name" value="MAJOR OUTER MEMBRANE PROTEIN P.IA"/>
    <property type="match status" value="1"/>
</dbReference>
<comment type="subunit">
    <text evidence="2">Homotrimer.</text>
</comment>
<dbReference type="RefSeq" id="WP_201643005.1">
    <property type="nucleotide sequence ID" value="NZ_CAJHCP010000006.1"/>
</dbReference>
<dbReference type="PANTHER" id="PTHR34501">
    <property type="entry name" value="PROTEIN YDDL-RELATED"/>
    <property type="match status" value="1"/>
</dbReference>
<keyword evidence="4" id="KW-1134">Transmembrane beta strand</keyword>
<evidence type="ECO:0000256" key="10">
    <source>
        <dbReference type="ARBA" id="ARBA00023237"/>
    </source>
</evidence>
<keyword evidence="6 11" id="KW-0732">Signal</keyword>
<keyword evidence="3" id="KW-0813">Transport</keyword>
<dbReference type="InterPro" id="IPR023614">
    <property type="entry name" value="Porin_dom_sf"/>
</dbReference>
<organism evidence="13 14">
    <name type="scientific">Paraburkholderia metrosideri</name>
    <dbReference type="NCBI Taxonomy" id="580937"/>
    <lineage>
        <taxon>Bacteria</taxon>
        <taxon>Pseudomonadati</taxon>
        <taxon>Pseudomonadota</taxon>
        <taxon>Betaproteobacteria</taxon>
        <taxon>Burkholderiales</taxon>
        <taxon>Burkholderiaceae</taxon>
        <taxon>Paraburkholderia</taxon>
    </lineage>
</organism>
<keyword evidence="5" id="KW-0812">Transmembrane</keyword>
<dbReference type="CDD" id="cd00342">
    <property type="entry name" value="gram_neg_porins"/>
    <property type="match status" value="1"/>
</dbReference>
<evidence type="ECO:0000256" key="7">
    <source>
        <dbReference type="ARBA" id="ARBA00023065"/>
    </source>
</evidence>
<feature type="chain" id="PRO_5046456917" evidence="11">
    <location>
        <begin position="21"/>
        <end position="331"/>
    </location>
</feature>
<feature type="signal peptide" evidence="11">
    <location>
        <begin position="1"/>
        <end position="20"/>
    </location>
</feature>
<keyword evidence="8" id="KW-0626">Porin</keyword>
<evidence type="ECO:0000256" key="1">
    <source>
        <dbReference type="ARBA" id="ARBA00004571"/>
    </source>
</evidence>
<dbReference type="EMBL" id="CAJHCP010000006">
    <property type="protein sequence ID" value="CAD6535320.1"/>
    <property type="molecule type" value="Genomic_DNA"/>
</dbReference>
<dbReference type="SUPFAM" id="SSF56935">
    <property type="entry name" value="Porins"/>
    <property type="match status" value="1"/>
</dbReference>
<comment type="caution">
    <text evidence="13">The sequence shown here is derived from an EMBL/GenBank/DDBJ whole genome shotgun (WGS) entry which is preliminary data.</text>
</comment>
<sequence length="331" mass="35365">MKRKLFVAALTALGANAAMAQSSVTLYGLVDLEVGKYDGSRAIRMNTGATSFWGLKGVEDLGGGYKAIFQLEQQFNPNNGTFYNSSSFFSGRSTVGLEGWFGHLALGRDVNASHYAEVSADPFGQNGLVAGYAARGGISQANGGPGQIDTVRTNNSANYAYTLGPVTVRAQVASRDSAVKGDNIPYSASVVYQDPNLKLAASFIRPQGDHAHWAYTAGQYDFGFARLYAGYGFGQNTFSQSIHNQMIGLNIPIGPAQAVMTTFSHTTSNGQTIQCRSVLGYFYFLSKATSVYADVVYDPQSGRFAYGSTGWQMTGTSTSGTGYTVGLRHLF</sequence>
<keyword evidence="14" id="KW-1185">Reference proteome</keyword>
<comment type="subcellular location">
    <subcellularLocation>
        <location evidence="1">Cell outer membrane</location>
        <topology evidence="1">Multi-pass membrane protein</topology>
    </subcellularLocation>
</comment>
<evidence type="ECO:0000259" key="12">
    <source>
        <dbReference type="Pfam" id="PF13609"/>
    </source>
</evidence>
<feature type="domain" description="Porin" evidence="12">
    <location>
        <begin position="8"/>
        <end position="298"/>
    </location>
</feature>
<evidence type="ECO:0000256" key="4">
    <source>
        <dbReference type="ARBA" id="ARBA00022452"/>
    </source>
</evidence>
<keyword evidence="9" id="KW-0472">Membrane</keyword>
<evidence type="ECO:0000256" key="11">
    <source>
        <dbReference type="SAM" id="SignalP"/>
    </source>
</evidence>
<keyword evidence="10" id="KW-0998">Cell outer membrane</keyword>
<name>A0ABM8NNP0_9BURK</name>
<dbReference type="Proteomes" id="UP000598032">
    <property type="component" value="Unassembled WGS sequence"/>
</dbReference>
<evidence type="ECO:0000256" key="3">
    <source>
        <dbReference type="ARBA" id="ARBA00022448"/>
    </source>
</evidence>
<evidence type="ECO:0000256" key="8">
    <source>
        <dbReference type="ARBA" id="ARBA00023114"/>
    </source>
</evidence>
<evidence type="ECO:0000256" key="5">
    <source>
        <dbReference type="ARBA" id="ARBA00022692"/>
    </source>
</evidence>
<keyword evidence="7" id="KW-0406">Ion transport</keyword>
<dbReference type="Pfam" id="PF13609">
    <property type="entry name" value="Porin_4"/>
    <property type="match status" value="1"/>
</dbReference>
<dbReference type="InterPro" id="IPR050298">
    <property type="entry name" value="Gram-neg_bact_OMP"/>
</dbReference>
<evidence type="ECO:0000256" key="9">
    <source>
        <dbReference type="ARBA" id="ARBA00023136"/>
    </source>
</evidence>
<gene>
    <name evidence="13" type="ORF">LMG28140_02910</name>
</gene>
<proteinExistence type="predicted"/>
<reference evidence="13 14" key="1">
    <citation type="submission" date="2020-10" db="EMBL/GenBank/DDBJ databases">
        <authorList>
            <person name="Peeters C."/>
        </authorList>
    </citation>
    <scope>NUCLEOTIDE SEQUENCE [LARGE SCALE GENOMIC DNA]</scope>
    <source>
        <strain evidence="13 14">LMG 28140</strain>
    </source>
</reference>